<evidence type="ECO:0000313" key="5">
    <source>
        <dbReference type="Proteomes" id="UP000199415"/>
    </source>
</evidence>
<accession>A0A1G7MGQ9</accession>
<dbReference type="SMART" id="SM00331">
    <property type="entry name" value="PP2C_SIG"/>
    <property type="match status" value="1"/>
</dbReference>
<dbReference type="SMART" id="SM00065">
    <property type="entry name" value="GAF"/>
    <property type="match status" value="1"/>
</dbReference>
<keyword evidence="5" id="KW-1185">Reference proteome</keyword>
<keyword evidence="1" id="KW-0378">Hydrolase</keyword>
<sequence>MTAEPPISKAPLDHMGLIAAMSRDFAESRDIDTTLARGLDRIAATMRAQAASVFLFDESRTALVCRACVGPVDLTGASLPADRGIVGRTVRDRTTQLVRDADADPDFSDRVDQATGLTTRSVLCAPLSVRDECLGAIELVNAATETGQFSDADARLLEALAASATLAVINARMTAQVVERERLQREVELAGAIQRAFLPGDRTADFPVHGTTHPAREISGDCYDIVSREDGSVWFMVADVAGKGVNAALLMAKTASLFRYLAKTAADPAALLHDLNGEVCETGTRGLFVTMICGVLAPDRRTVRVANAGHEGGLLVTAGPDPTHIGTLAAQCPPLGIAPRLTRDLAADGVPLAGRRLYLFSDGVAEAMATSSDPHGAGRVLDLALTAEADALAPGACVDRIMTAARPDGTSPRDDMTLLRVEGAST</sequence>
<dbReference type="EMBL" id="FNCE01000001">
    <property type="protein sequence ID" value="SDF60895.1"/>
    <property type="molecule type" value="Genomic_DNA"/>
</dbReference>
<evidence type="ECO:0000259" key="2">
    <source>
        <dbReference type="SMART" id="SM00065"/>
    </source>
</evidence>
<dbReference type="Proteomes" id="UP000199415">
    <property type="component" value="Unassembled WGS sequence"/>
</dbReference>
<dbReference type="Pfam" id="PF01590">
    <property type="entry name" value="GAF"/>
    <property type="match status" value="1"/>
</dbReference>
<dbReference type="InterPro" id="IPR052016">
    <property type="entry name" value="Bact_Sigma-Reg"/>
</dbReference>
<reference evidence="4 5" key="1">
    <citation type="submission" date="2016-10" db="EMBL/GenBank/DDBJ databases">
        <authorList>
            <person name="de Groot N.N."/>
        </authorList>
    </citation>
    <scope>NUCLEOTIDE SEQUENCE [LARGE SCALE GENOMIC DNA]</scope>
    <source>
        <strain evidence="4 5">DSM 25584</strain>
    </source>
</reference>
<dbReference type="STRING" id="1082479.SAMN05216241_101612"/>
<evidence type="ECO:0000256" key="1">
    <source>
        <dbReference type="ARBA" id="ARBA00022801"/>
    </source>
</evidence>
<dbReference type="InterPro" id="IPR036457">
    <property type="entry name" value="PPM-type-like_dom_sf"/>
</dbReference>
<dbReference type="SUPFAM" id="SSF55781">
    <property type="entry name" value="GAF domain-like"/>
    <property type="match status" value="1"/>
</dbReference>
<gene>
    <name evidence="4" type="ORF">SAMN05216241_101612</name>
</gene>
<dbReference type="InterPro" id="IPR029016">
    <property type="entry name" value="GAF-like_dom_sf"/>
</dbReference>
<feature type="domain" description="GAF" evidence="2">
    <location>
        <begin position="30"/>
        <end position="178"/>
    </location>
</feature>
<dbReference type="AlphaFoldDB" id="A0A1G7MGQ9"/>
<proteinExistence type="predicted"/>
<dbReference type="PANTHER" id="PTHR43156:SF2">
    <property type="entry name" value="STAGE II SPORULATION PROTEIN E"/>
    <property type="match status" value="1"/>
</dbReference>
<name>A0A1G7MGQ9_9PROT</name>
<protein>
    <submittedName>
        <fullName evidence="4">Sigma-B regulation protein RsbU (Phosphoserine phosphatase)</fullName>
    </submittedName>
</protein>
<dbReference type="Gene3D" id="3.60.40.10">
    <property type="entry name" value="PPM-type phosphatase domain"/>
    <property type="match status" value="1"/>
</dbReference>
<dbReference type="RefSeq" id="WP_090018611.1">
    <property type="nucleotide sequence ID" value="NZ_FNCE01000001.1"/>
</dbReference>
<evidence type="ECO:0000313" key="4">
    <source>
        <dbReference type="EMBL" id="SDF60895.1"/>
    </source>
</evidence>
<evidence type="ECO:0000259" key="3">
    <source>
        <dbReference type="SMART" id="SM00331"/>
    </source>
</evidence>
<dbReference type="PANTHER" id="PTHR43156">
    <property type="entry name" value="STAGE II SPORULATION PROTEIN E-RELATED"/>
    <property type="match status" value="1"/>
</dbReference>
<dbReference type="InterPro" id="IPR001932">
    <property type="entry name" value="PPM-type_phosphatase-like_dom"/>
</dbReference>
<organism evidence="4 5">
    <name type="scientific">Limimonas halophila</name>
    <dbReference type="NCBI Taxonomy" id="1082479"/>
    <lineage>
        <taxon>Bacteria</taxon>
        <taxon>Pseudomonadati</taxon>
        <taxon>Pseudomonadota</taxon>
        <taxon>Alphaproteobacteria</taxon>
        <taxon>Rhodospirillales</taxon>
        <taxon>Rhodovibrionaceae</taxon>
        <taxon>Limimonas</taxon>
    </lineage>
</organism>
<dbReference type="GO" id="GO:0016791">
    <property type="term" value="F:phosphatase activity"/>
    <property type="evidence" value="ECO:0007669"/>
    <property type="project" value="TreeGrafter"/>
</dbReference>
<dbReference type="InterPro" id="IPR003018">
    <property type="entry name" value="GAF"/>
</dbReference>
<dbReference type="Pfam" id="PF07228">
    <property type="entry name" value="SpoIIE"/>
    <property type="match status" value="1"/>
</dbReference>
<dbReference type="Gene3D" id="3.30.450.40">
    <property type="match status" value="1"/>
</dbReference>
<dbReference type="OrthoDB" id="9802500at2"/>
<feature type="domain" description="PPM-type phosphatase" evidence="3">
    <location>
        <begin position="203"/>
        <end position="423"/>
    </location>
</feature>